<dbReference type="EC" id="2.3.1.234" evidence="2"/>
<organism evidence="2 3">
    <name type="scientific">Candidatus Ruthenibacterium merdavium</name>
    <dbReference type="NCBI Taxonomy" id="2838752"/>
    <lineage>
        <taxon>Bacteria</taxon>
        <taxon>Bacillati</taxon>
        <taxon>Bacillota</taxon>
        <taxon>Clostridia</taxon>
        <taxon>Eubacteriales</taxon>
        <taxon>Oscillospiraceae</taxon>
        <taxon>Ruthenibacterium</taxon>
    </lineage>
</organism>
<dbReference type="Pfam" id="PF00814">
    <property type="entry name" value="TsaD"/>
    <property type="match status" value="1"/>
</dbReference>
<sequence>MKILGFDSAGKAAGAAVWDDGTILYEANLRAGLTHSQTLLSLCEQALSQTQLRLSDIDFMALNLGPGSFTGLRIGLASAKGLCFADDIPCIGVSTLESLAYALPVEGNVLCALDARRREVYAAGFRRTSGGVFRLSEDKAAPVEALRPVLEQMEGPIYLMGDGAHLVYEQFAKEFPVCDPHLLSGQGTAAGVCMCAASHAAQALDAEILTPDYLRLSQAQRERAERLAAQQQANG</sequence>
<dbReference type="AlphaFoldDB" id="A0A9D2Q3M0"/>
<dbReference type="NCBIfam" id="TIGR03725">
    <property type="entry name" value="T6A_YeaZ"/>
    <property type="match status" value="1"/>
</dbReference>
<dbReference type="InterPro" id="IPR000905">
    <property type="entry name" value="Gcp-like_dom"/>
</dbReference>
<dbReference type="InterPro" id="IPR022496">
    <property type="entry name" value="T6A_TsaB"/>
</dbReference>
<keyword evidence="2" id="KW-0012">Acyltransferase</keyword>
<name>A0A9D2Q3M0_9FIRM</name>
<dbReference type="Proteomes" id="UP000823918">
    <property type="component" value="Unassembled WGS sequence"/>
</dbReference>
<dbReference type="Gene3D" id="3.30.420.40">
    <property type="match status" value="2"/>
</dbReference>
<dbReference type="PANTHER" id="PTHR11735">
    <property type="entry name" value="TRNA N6-ADENOSINE THREONYLCARBAMOYLTRANSFERASE"/>
    <property type="match status" value="1"/>
</dbReference>
<reference evidence="2" key="1">
    <citation type="journal article" date="2021" name="PeerJ">
        <title>Extensive microbial diversity within the chicken gut microbiome revealed by metagenomics and culture.</title>
        <authorList>
            <person name="Gilroy R."/>
            <person name="Ravi A."/>
            <person name="Getino M."/>
            <person name="Pursley I."/>
            <person name="Horton D.L."/>
            <person name="Alikhan N.F."/>
            <person name="Baker D."/>
            <person name="Gharbi K."/>
            <person name="Hall N."/>
            <person name="Watson M."/>
            <person name="Adriaenssens E.M."/>
            <person name="Foster-Nyarko E."/>
            <person name="Jarju S."/>
            <person name="Secka A."/>
            <person name="Antonio M."/>
            <person name="Oren A."/>
            <person name="Chaudhuri R.R."/>
            <person name="La Ragione R."/>
            <person name="Hildebrand F."/>
            <person name="Pallen M.J."/>
        </authorList>
    </citation>
    <scope>NUCLEOTIDE SEQUENCE</scope>
    <source>
        <strain evidence="2">5933</strain>
    </source>
</reference>
<dbReference type="CDD" id="cd24032">
    <property type="entry name" value="ASKHA_NBD_TsaB"/>
    <property type="match status" value="1"/>
</dbReference>
<proteinExistence type="predicted"/>
<gene>
    <name evidence="2" type="primary">tsaB</name>
    <name evidence="2" type="ORF">H9698_05505</name>
</gene>
<accession>A0A9D2Q3M0</accession>
<dbReference type="SUPFAM" id="SSF53067">
    <property type="entry name" value="Actin-like ATPase domain"/>
    <property type="match status" value="2"/>
</dbReference>
<dbReference type="InterPro" id="IPR043129">
    <property type="entry name" value="ATPase_NBD"/>
</dbReference>
<dbReference type="PANTHER" id="PTHR11735:SF11">
    <property type="entry name" value="TRNA THREONYLCARBAMOYLADENOSINE BIOSYNTHESIS PROTEIN TSAB"/>
    <property type="match status" value="1"/>
</dbReference>
<reference evidence="2" key="2">
    <citation type="submission" date="2021-04" db="EMBL/GenBank/DDBJ databases">
        <authorList>
            <person name="Gilroy R."/>
        </authorList>
    </citation>
    <scope>NUCLEOTIDE SEQUENCE</scope>
    <source>
        <strain evidence="2">5933</strain>
    </source>
</reference>
<feature type="domain" description="Gcp-like" evidence="1">
    <location>
        <begin position="34"/>
        <end position="146"/>
    </location>
</feature>
<evidence type="ECO:0000313" key="2">
    <source>
        <dbReference type="EMBL" id="HJC72232.1"/>
    </source>
</evidence>
<evidence type="ECO:0000313" key="3">
    <source>
        <dbReference type="Proteomes" id="UP000823918"/>
    </source>
</evidence>
<comment type="caution">
    <text evidence="2">The sequence shown here is derived from an EMBL/GenBank/DDBJ whole genome shotgun (WGS) entry which is preliminary data.</text>
</comment>
<dbReference type="GO" id="GO:0005829">
    <property type="term" value="C:cytosol"/>
    <property type="evidence" value="ECO:0007669"/>
    <property type="project" value="TreeGrafter"/>
</dbReference>
<keyword evidence="2" id="KW-0808">Transferase</keyword>
<dbReference type="GO" id="GO:0061711">
    <property type="term" value="F:tRNA N(6)-L-threonylcarbamoyladenine synthase activity"/>
    <property type="evidence" value="ECO:0007669"/>
    <property type="project" value="UniProtKB-EC"/>
</dbReference>
<dbReference type="GO" id="GO:0002949">
    <property type="term" value="P:tRNA threonylcarbamoyladenosine modification"/>
    <property type="evidence" value="ECO:0007669"/>
    <property type="project" value="InterPro"/>
</dbReference>
<dbReference type="EMBL" id="DWWA01000027">
    <property type="protein sequence ID" value="HJC72232.1"/>
    <property type="molecule type" value="Genomic_DNA"/>
</dbReference>
<protein>
    <submittedName>
        <fullName evidence="2">tRNA (Adenosine(37)-N6)-threonylcarbamoyltransferase complex dimerization subunit type 1 TsaB</fullName>
        <ecNumber evidence="2">2.3.1.234</ecNumber>
    </submittedName>
</protein>
<evidence type="ECO:0000259" key="1">
    <source>
        <dbReference type="Pfam" id="PF00814"/>
    </source>
</evidence>